<evidence type="ECO:0000259" key="3">
    <source>
        <dbReference type="SMART" id="SM00822"/>
    </source>
</evidence>
<evidence type="ECO:0000313" key="4">
    <source>
        <dbReference type="EMBL" id="TDC52794.1"/>
    </source>
</evidence>
<keyword evidence="2" id="KW-0560">Oxidoreductase</keyword>
<protein>
    <submittedName>
        <fullName evidence="4">3-oxoacyl-ACP reductase FabG</fullName>
    </submittedName>
</protein>
<evidence type="ECO:0000256" key="2">
    <source>
        <dbReference type="ARBA" id="ARBA00023002"/>
    </source>
</evidence>
<dbReference type="PANTHER" id="PTHR42760">
    <property type="entry name" value="SHORT-CHAIN DEHYDROGENASES/REDUCTASES FAMILY MEMBER"/>
    <property type="match status" value="1"/>
</dbReference>
<dbReference type="GO" id="GO:0016616">
    <property type="term" value="F:oxidoreductase activity, acting on the CH-OH group of donors, NAD or NADP as acceptor"/>
    <property type="evidence" value="ECO:0007669"/>
    <property type="project" value="TreeGrafter"/>
</dbReference>
<dbReference type="SUPFAM" id="SSF51735">
    <property type="entry name" value="NAD(P)-binding Rossmann-fold domains"/>
    <property type="match status" value="1"/>
</dbReference>
<dbReference type="PANTHER" id="PTHR42760:SF53">
    <property type="entry name" value="BLR4183 PROTEIN"/>
    <property type="match status" value="1"/>
</dbReference>
<dbReference type="Proteomes" id="UP000295621">
    <property type="component" value="Unassembled WGS sequence"/>
</dbReference>
<keyword evidence="5" id="KW-1185">Reference proteome</keyword>
<dbReference type="GO" id="GO:0030497">
    <property type="term" value="P:fatty acid elongation"/>
    <property type="evidence" value="ECO:0007669"/>
    <property type="project" value="TreeGrafter"/>
</dbReference>
<dbReference type="SMART" id="SM00822">
    <property type="entry name" value="PKS_KR"/>
    <property type="match status" value="1"/>
</dbReference>
<reference evidence="4 5" key="1">
    <citation type="submission" date="2019-02" db="EMBL/GenBank/DDBJ databases">
        <title>Draft genome sequences of novel Actinobacteria.</title>
        <authorList>
            <person name="Sahin N."/>
            <person name="Ay H."/>
            <person name="Saygin H."/>
        </authorList>
    </citation>
    <scope>NUCLEOTIDE SEQUENCE [LARGE SCALE GENOMIC DNA]</scope>
    <source>
        <strain evidence="4 5">KC603</strain>
    </source>
</reference>
<proteinExistence type="inferred from homology"/>
<feature type="domain" description="Ketoreductase" evidence="3">
    <location>
        <begin position="36"/>
        <end position="218"/>
    </location>
</feature>
<accession>A0A4R4RT31</accession>
<comment type="similarity">
    <text evidence="1">Belongs to the short-chain dehydrogenases/reductases (SDR) family.</text>
</comment>
<dbReference type="Gene3D" id="3.40.50.720">
    <property type="entry name" value="NAD(P)-binding Rossmann-like Domain"/>
    <property type="match status" value="1"/>
</dbReference>
<name>A0A4R4RT31_9ACTN</name>
<sequence>MPPDLPGLNNGHPHHTNSRTTLYTALVTSYPELRGKAALVTGGNRGIGRAIALGLAGEGVDVAVVGRGHAEDAASTAKQIAELGVRGHYSLGDVSSADDVTRFIGEAVDAIGTIDILVNCAGGFLTRQTLLETSEDDWDRLLAVNLKSAYLCCRAVLPAMIERGWGRIVNVSSGTGRMPNHLTSTAYAASKAGMLGLTRQLAWEVAKDGVTVNAIAPGTTPTDRAKGLSTPERRAAAAAATAMGRVGAPEDQAGAVVFLASDAASYITGATIDINGGKLML</sequence>
<dbReference type="Pfam" id="PF13561">
    <property type="entry name" value="adh_short_C2"/>
    <property type="match status" value="1"/>
</dbReference>
<dbReference type="InterPro" id="IPR002347">
    <property type="entry name" value="SDR_fam"/>
</dbReference>
<dbReference type="OrthoDB" id="9793325at2"/>
<dbReference type="PRINTS" id="PR00080">
    <property type="entry name" value="SDRFAMILY"/>
</dbReference>
<dbReference type="NCBIfam" id="NF009466">
    <property type="entry name" value="PRK12826.1-2"/>
    <property type="match status" value="1"/>
</dbReference>
<dbReference type="PRINTS" id="PR00081">
    <property type="entry name" value="GDHRDH"/>
</dbReference>
<comment type="caution">
    <text evidence="4">The sequence shown here is derived from an EMBL/GenBank/DDBJ whole genome shotgun (WGS) entry which is preliminary data.</text>
</comment>
<evidence type="ECO:0000313" key="5">
    <source>
        <dbReference type="Proteomes" id="UP000295621"/>
    </source>
</evidence>
<dbReference type="InterPro" id="IPR036291">
    <property type="entry name" value="NAD(P)-bd_dom_sf"/>
</dbReference>
<gene>
    <name evidence="4" type="ORF">E1212_08045</name>
</gene>
<dbReference type="NCBIfam" id="NF005559">
    <property type="entry name" value="PRK07231.1"/>
    <property type="match status" value="1"/>
</dbReference>
<dbReference type="EMBL" id="SMKL01000013">
    <property type="protein sequence ID" value="TDC52794.1"/>
    <property type="molecule type" value="Genomic_DNA"/>
</dbReference>
<dbReference type="InterPro" id="IPR057326">
    <property type="entry name" value="KR_dom"/>
</dbReference>
<evidence type="ECO:0000256" key="1">
    <source>
        <dbReference type="ARBA" id="ARBA00006484"/>
    </source>
</evidence>
<dbReference type="AlphaFoldDB" id="A0A4R4RT31"/>
<dbReference type="FunFam" id="3.40.50.720:FF:000084">
    <property type="entry name" value="Short-chain dehydrogenase reductase"/>
    <property type="match status" value="1"/>
</dbReference>
<organism evidence="4 5">
    <name type="scientific">Jiangella ureilytica</name>
    <dbReference type="NCBI Taxonomy" id="2530374"/>
    <lineage>
        <taxon>Bacteria</taxon>
        <taxon>Bacillati</taxon>
        <taxon>Actinomycetota</taxon>
        <taxon>Actinomycetes</taxon>
        <taxon>Jiangellales</taxon>
        <taxon>Jiangellaceae</taxon>
        <taxon>Jiangella</taxon>
    </lineage>
</organism>